<name>A0A7T1WVA2_9ACTN</name>
<evidence type="ECO:0000313" key="5">
    <source>
        <dbReference type="EMBL" id="QPP08755.1"/>
    </source>
</evidence>
<dbReference type="Pfam" id="PF00583">
    <property type="entry name" value="Acetyltransf_1"/>
    <property type="match status" value="1"/>
</dbReference>
<keyword evidence="6" id="KW-1185">Reference proteome</keyword>
<feature type="domain" description="N-acetyltransferase" evidence="4">
    <location>
        <begin position="4"/>
        <end position="171"/>
    </location>
</feature>
<dbReference type="KEGG" id="sbat:G4Z16_22745"/>
<dbReference type="PANTHER" id="PTHR43877">
    <property type="entry name" value="AMINOALKYLPHOSPHONATE N-ACETYLTRANSFERASE-RELATED-RELATED"/>
    <property type="match status" value="1"/>
</dbReference>
<evidence type="ECO:0000256" key="3">
    <source>
        <dbReference type="SAM" id="MobiDB-lite"/>
    </source>
</evidence>
<dbReference type="RefSeq" id="WP_197352538.1">
    <property type="nucleotide sequence ID" value="NZ_CP048882.1"/>
</dbReference>
<dbReference type="InterPro" id="IPR050832">
    <property type="entry name" value="Bact_Acetyltransf"/>
</dbReference>
<feature type="region of interest" description="Disordered" evidence="3">
    <location>
        <begin position="152"/>
        <end position="174"/>
    </location>
</feature>
<dbReference type="GO" id="GO:0016747">
    <property type="term" value="F:acyltransferase activity, transferring groups other than amino-acyl groups"/>
    <property type="evidence" value="ECO:0007669"/>
    <property type="project" value="InterPro"/>
</dbReference>
<keyword evidence="1 5" id="KW-0808">Transferase</keyword>
<keyword evidence="2" id="KW-0012">Acyltransferase</keyword>
<reference evidence="6" key="1">
    <citation type="submission" date="2020-02" db="EMBL/GenBank/DDBJ databases">
        <title>Streptomyces sp. ASO4wet.</title>
        <authorList>
            <person name="Risdian C."/>
            <person name="Landwehr W."/>
            <person name="Schupp P."/>
            <person name="Wink J."/>
        </authorList>
    </citation>
    <scope>NUCLEOTIDE SEQUENCE [LARGE SCALE GENOMIC DNA]</scope>
    <source>
        <strain evidence="6">ASO4wet</strain>
    </source>
</reference>
<proteinExistence type="predicted"/>
<dbReference type="InterPro" id="IPR000182">
    <property type="entry name" value="GNAT_dom"/>
</dbReference>
<dbReference type="AlphaFoldDB" id="A0A7T1WVA2"/>
<evidence type="ECO:0000313" key="6">
    <source>
        <dbReference type="Proteomes" id="UP000595046"/>
    </source>
</evidence>
<dbReference type="PROSITE" id="PS51186">
    <property type="entry name" value="GNAT"/>
    <property type="match status" value="1"/>
</dbReference>
<evidence type="ECO:0000256" key="1">
    <source>
        <dbReference type="ARBA" id="ARBA00022679"/>
    </source>
</evidence>
<gene>
    <name evidence="5" type="ORF">G4Z16_22745</name>
</gene>
<sequence>MNGIEIRPVRTGELEAVARLRWQWAKERQRTPVTSRDEFVSRFVTWALRNASSHRCVVVARDDEVIGMAWLAVTQRVPHPGAPERASGDLQCVYVSPEERGGGLGGRLIEEVLALARESGLERLTVHSSDAAVPAYLRAGFSHSRVLLQTEPGAAAGPGTDGHGPVPRLVKPGQ</sequence>
<dbReference type="Proteomes" id="UP000595046">
    <property type="component" value="Chromosome"/>
</dbReference>
<organism evidence="5 6">
    <name type="scientific">Streptomyces bathyalis</name>
    <dbReference type="NCBI Taxonomy" id="2710756"/>
    <lineage>
        <taxon>Bacteria</taxon>
        <taxon>Bacillati</taxon>
        <taxon>Actinomycetota</taxon>
        <taxon>Actinomycetes</taxon>
        <taxon>Kitasatosporales</taxon>
        <taxon>Streptomycetaceae</taxon>
        <taxon>Streptomyces</taxon>
    </lineage>
</organism>
<dbReference type="SUPFAM" id="SSF55729">
    <property type="entry name" value="Acyl-CoA N-acyltransferases (Nat)"/>
    <property type="match status" value="1"/>
</dbReference>
<accession>A0A7T1WVA2</accession>
<protein>
    <submittedName>
        <fullName evidence="5">GNAT family N-acetyltransferase</fullName>
    </submittedName>
</protein>
<dbReference type="InterPro" id="IPR016181">
    <property type="entry name" value="Acyl_CoA_acyltransferase"/>
</dbReference>
<dbReference type="Gene3D" id="3.40.630.30">
    <property type="match status" value="1"/>
</dbReference>
<evidence type="ECO:0000259" key="4">
    <source>
        <dbReference type="PROSITE" id="PS51186"/>
    </source>
</evidence>
<evidence type="ECO:0000256" key="2">
    <source>
        <dbReference type="ARBA" id="ARBA00023315"/>
    </source>
</evidence>
<dbReference type="EMBL" id="CP048882">
    <property type="protein sequence ID" value="QPP08755.1"/>
    <property type="molecule type" value="Genomic_DNA"/>
</dbReference>